<sequence>MFDIDIKFNDICIKSIQEKDIHKLKKWFISQHMDLKYYIDFNDLYERFLEYYMSECEFFLEINKHQNLCGILKGRIEFKSKNMVWISCFCVNEDFIDKDEQKFILENILNYFCKSFGVSCFLTGVAQSEKNTIKILREINFKVIRVNKEFYTSYKNKEDLLILQKIN</sequence>
<evidence type="ECO:0000313" key="1">
    <source>
        <dbReference type="EMBL" id="MFL0252359.1"/>
    </source>
</evidence>
<keyword evidence="2" id="KW-1185">Reference proteome</keyword>
<accession>A0ABW8TMZ3</accession>
<dbReference type="EC" id="2.3.1.-" evidence="1"/>
<keyword evidence="1" id="KW-0808">Transferase</keyword>
<dbReference type="InterPro" id="IPR016181">
    <property type="entry name" value="Acyl_CoA_acyltransferase"/>
</dbReference>
<dbReference type="EMBL" id="JBJIAA010000016">
    <property type="protein sequence ID" value="MFL0252359.1"/>
    <property type="molecule type" value="Genomic_DNA"/>
</dbReference>
<organism evidence="1 2">
    <name type="scientific">Clostridium neuense</name>
    <dbReference type="NCBI Taxonomy" id="1728934"/>
    <lineage>
        <taxon>Bacteria</taxon>
        <taxon>Bacillati</taxon>
        <taxon>Bacillota</taxon>
        <taxon>Clostridia</taxon>
        <taxon>Eubacteriales</taxon>
        <taxon>Clostridiaceae</taxon>
        <taxon>Clostridium</taxon>
    </lineage>
</organism>
<proteinExistence type="predicted"/>
<name>A0ABW8TMZ3_9CLOT</name>
<dbReference type="Gene3D" id="3.40.630.30">
    <property type="match status" value="1"/>
</dbReference>
<gene>
    <name evidence="1" type="ORF">ACJDT4_18270</name>
</gene>
<comment type="caution">
    <text evidence="1">The sequence shown here is derived from an EMBL/GenBank/DDBJ whole genome shotgun (WGS) entry which is preliminary data.</text>
</comment>
<dbReference type="SUPFAM" id="SSF55729">
    <property type="entry name" value="Acyl-CoA N-acyltransferases (Nat)"/>
    <property type="match status" value="1"/>
</dbReference>
<dbReference type="Proteomes" id="UP001623592">
    <property type="component" value="Unassembled WGS sequence"/>
</dbReference>
<protein>
    <submittedName>
        <fullName evidence="1">GNAT family N-acetyltransferase</fullName>
        <ecNumber evidence="1">2.3.1.-</ecNumber>
    </submittedName>
</protein>
<dbReference type="Pfam" id="PF13420">
    <property type="entry name" value="Acetyltransf_4"/>
    <property type="match status" value="1"/>
</dbReference>
<dbReference type="GO" id="GO:0016746">
    <property type="term" value="F:acyltransferase activity"/>
    <property type="evidence" value="ECO:0007669"/>
    <property type="project" value="UniProtKB-KW"/>
</dbReference>
<reference evidence="1 2" key="1">
    <citation type="submission" date="2024-11" db="EMBL/GenBank/DDBJ databases">
        <authorList>
            <person name="Heng Y.C."/>
            <person name="Lim A.C.H."/>
            <person name="Lee J.K.Y."/>
            <person name="Kittelmann S."/>
        </authorList>
    </citation>
    <scope>NUCLEOTIDE SEQUENCE [LARGE SCALE GENOMIC DNA]</scope>
    <source>
        <strain evidence="1 2">WILCCON 0114</strain>
    </source>
</reference>
<keyword evidence="1" id="KW-0012">Acyltransferase</keyword>
<evidence type="ECO:0000313" key="2">
    <source>
        <dbReference type="Proteomes" id="UP001623592"/>
    </source>
</evidence>
<dbReference type="RefSeq" id="WP_406789014.1">
    <property type="nucleotide sequence ID" value="NZ_JBJIAA010000016.1"/>
</dbReference>